<dbReference type="PROSITE" id="PS00433">
    <property type="entry name" value="PHOSPHOFRUCTOKINASE"/>
    <property type="match status" value="1"/>
</dbReference>
<dbReference type="SUPFAM" id="SSF53784">
    <property type="entry name" value="Phosphofructokinase"/>
    <property type="match status" value="1"/>
</dbReference>
<feature type="binding site" description="in other chain" evidence="15">
    <location>
        <begin position="256"/>
        <end position="259"/>
    </location>
    <ligand>
        <name>substrate</name>
        <note>ligand shared between dimeric partners</note>
    </ligand>
</feature>
<feature type="binding site" description="in other chain" evidence="15">
    <location>
        <position position="218"/>
    </location>
    <ligand>
        <name>ADP</name>
        <dbReference type="ChEBI" id="CHEBI:456216"/>
        <note>allosteric activator; ligand shared between dimeric partners</note>
    </ligand>
</feature>
<evidence type="ECO:0000256" key="4">
    <source>
        <dbReference type="ARBA" id="ARBA00004679"/>
    </source>
</evidence>
<evidence type="ECO:0000313" key="18">
    <source>
        <dbReference type="Proteomes" id="UP000323166"/>
    </source>
</evidence>
<dbReference type="EMBL" id="VNHM01000005">
    <property type="protein sequence ID" value="TYO96241.1"/>
    <property type="molecule type" value="Genomic_DNA"/>
</dbReference>
<dbReference type="InterPro" id="IPR035966">
    <property type="entry name" value="PKF_sf"/>
</dbReference>
<dbReference type="GO" id="GO:0042802">
    <property type="term" value="F:identical protein binding"/>
    <property type="evidence" value="ECO:0007669"/>
    <property type="project" value="TreeGrafter"/>
</dbReference>
<dbReference type="GO" id="GO:0005945">
    <property type="term" value="C:6-phosphofructokinase complex"/>
    <property type="evidence" value="ECO:0007669"/>
    <property type="project" value="TreeGrafter"/>
</dbReference>
<evidence type="ECO:0000256" key="9">
    <source>
        <dbReference type="ARBA" id="ARBA00022741"/>
    </source>
</evidence>
<dbReference type="GO" id="GO:0016208">
    <property type="term" value="F:AMP binding"/>
    <property type="evidence" value="ECO:0007669"/>
    <property type="project" value="TreeGrafter"/>
</dbReference>
<feature type="binding site" description="in other chain" evidence="15">
    <location>
        <begin position="192"/>
        <end position="194"/>
    </location>
    <ligand>
        <name>ADP</name>
        <dbReference type="ChEBI" id="CHEBI:456216"/>
        <note>allosteric activator; ligand shared between dimeric partners</note>
    </ligand>
</feature>
<dbReference type="AlphaFoldDB" id="A0A5S4ZVK5"/>
<keyword evidence="10 15" id="KW-0418">Kinase</keyword>
<feature type="binding site" evidence="15">
    <location>
        <position position="169"/>
    </location>
    <ligand>
        <name>substrate</name>
        <note>ligand shared between dimeric partners</note>
    </ligand>
</feature>
<evidence type="ECO:0000313" key="17">
    <source>
        <dbReference type="EMBL" id="TYO96241.1"/>
    </source>
</evidence>
<comment type="function">
    <text evidence="2 15">Catalyzes the phosphorylation of D-fructose 6-phosphate to fructose 1,6-bisphosphate by ATP, the first committing step of glycolysis.</text>
</comment>
<comment type="subunit">
    <text evidence="15">Homotetramer.</text>
</comment>
<dbReference type="GO" id="GO:0048029">
    <property type="term" value="F:monosaccharide binding"/>
    <property type="evidence" value="ECO:0007669"/>
    <property type="project" value="TreeGrafter"/>
</dbReference>
<evidence type="ECO:0000256" key="6">
    <source>
        <dbReference type="ARBA" id="ARBA00022533"/>
    </source>
</evidence>
<name>A0A5S4ZVK5_9FIRM</name>
<evidence type="ECO:0000256" key="7">
    <source>
        <dbReference type="ARBA" id="ARBA00022679"/>
    </source>
</evidence>
<keyword evidence="8 15" id="KW-0479">Metal-binding</keyword>
<evidence type="ECO:0000256" key="11">
    <source>
        <dbReference type="ARBA" id="ARBA00022840"/>
    </source>
</evidence>
<feature type="binding site" evidence="15">
    <location>
        <begin position="108"/>
        <end position="111"/>
    </location>
    <ligand>
        <name>ATP</name>
        <dbReference type="ChEBI" id="CHEBI:30616"/>
    </ligand>
</feature>
<dbReference type="PANTHER" id="PTHR13697">
    <property type="entry name" value="PHOSPHOFRUCTOKINASE"/>
    <property type="match status" value="1"/>
</dbReference>
<keyword evidence="18" id="KW-1185">Reference proteome</keyword>
<evidence type="ECO:0000256" key="3">
    <source>
        <dbReference type="ARBA" id="ARBA00004496"/>
    </source>
</evidence>
<comment type="activity regulation">
    <text evidence="15">Allosterically activated by ADP and other diphosphonucleosides, and allosterically inhibited by phosphoenolpyruvate.</text>
</comment>
<dbReference type="InterPro" id="IPR012003">
    <property type="entry name" value="ATP_PFK_prok-type"/>
</dbReference>
<feature type="binding site" description="in other chain" evidence="15">
    <location>
        <position position="229"/>
    </location>
    <ligand>
        <name>substrate</name>
        <note>ligand shared between dimeric partners</note>
    </ligand>
</feature>
<dbReference type="GO" id="GO:0061621">
    <property type="term" value="P:canonical glycolysis"/>
    <property type="evidence" value="ECO:0007669"/>
    <property type="project" value="TreeGrafter"/>
</dbReference>
<dbReference type="Gene3D" id="3.40.50.460">
    <property type="entry name" value="Phosphofructokinase domain"/>
    <property type="match status" value="1"/>
</dbReference>
<keyword evidence="13 15" id="KW-0324">Glycolysis</keyword>
<comment type="cofactor">
    <cofactor evidence="1 15">
        <name>Mg(2+)</name>
        <dbReference type="ChEBI" id="CHEBI:18420"/>
    </cofactor>
</comment>
<dbReference type="Gene3D" id="3.40.50.450">
    <property type="match status" value="1"/>
</dbReference>
<comment type="caution">
    <text evidence="15">Lacks conserved residue(s) required for the propagation of feature annotation.</text>
</comment>
<evidence type="ECO:0000256" key="10">
    <source>
        <dbReference type="ARBA" id="ARBA00022777"/>
    </source>
</evidence>
<dbReference type="NCBIfam" id="NF002872">
    <property type="entry name" value="PRK03202.1"/>
    <property type="match status" value="1"/>
</dbReference>
<feature type="binding site" description="in other chain" evidence="15">
    <location>
        <begin position="176"/>
        <end position="178"/>
    </location>
    <ligand>
        <name>substrate</name>
        <note>ligand shared between dimeric partners</note>
    </ligand>
</feature>
<accession>A0A5S4ZVK5</accession>
<dbReference type="GO" id="GO:0005524">
    <property type="term" value="F:ATP binding"/>
    <property type="evidence" value="ECO:0007669"/>
    <property type="project" value="UniProtKB-UniRule"/>
</dbReference>
<dbReference type="GO" id="GO:0030388">
    <property type="term" value="P:fructose 1,6-bisphosphate metabolic process"/>
    <property type="evidence" value="ECO:0007669"/>
    <property type="project" value="TreeGrafter"/>
</dbReference>
<dbReference type="Pfam" id="PF00365">
    <property type="entry name" value="PFK"/>
    <property type="match status" value="1"/>
</dbReference>
<comment type="catalytic activity">
    <reaction evidence="14 15">
        <text>beta-D-fructose 6-phosphate + ATP = beta-D-fructose 1,6-bisphosphate + ADP + H(+)</text>
        <dbReference type="Rhea" id="RHEA:16109"/>
        <dbReference type="ChEBI" id="CHEBI:15378"/>
        <dbReference type="ChEBI" id="CHEBI:30616"/>
        <dbReference type="ChEBI" id="CHEBI:32966"/>
        <dbReference type="ChEBI" id="CHEBI:57634"/>
        <dbReference type="ChEBI" id="CHEBI:456216"/>
        <dbReference type="EC" id="2.7.1.11"/>
    </reaction>
</comment>
<evidence type="ECO:0000256" key="8">
    <source>
        <dbReference type="ARBA" id="ARBA00022723"/>
    </source>
</evidence>
<evidence type="ECO:0000256" key="2">
    <source>
        <dbReference type="ARBA" id="ARBA00002659"/>
    </source>
</evidence>
<feature type="binding site" evidence="15">
    <location>
        <begin position="78"/>
        <end position="79"/>
    </location>
    <ligand>
        <name>ATP</name>
        <dbReference type="ChEBI" id="CHEBI:30616"/>
    </ligand>
</feature>
<evidence type="ECO:0000259" key="16">
    <source>
        <dbReference type="Pfam" id="PF00365"/>
    </source>
</evidence>
<comment type="subcellular location">
    <subcellularLocation>
        <location evidence="3 15">Cytoplasm</location>
    </subcellularLocation>
</comment>
<comment type="pathway">
    <text evidence="4 15">Carbohydrate degradation; glycolysis; D-glyceraldehyde 3-phosphate and glycerone phosphate from D-glucose: step 3/4.</text>
</comment>
<feature type="domain" description="Phosphofructokinase" evidence="16">
    <location>
        <begin position="9"/>
        <end position="282"/>
    </location>
</feature>
<reference evidence="17 18" key="1">
    <citation type="submission" date="2019-07" db="EMBL/GenBank/DDBJ databases">
        <title>Genomic Encyclopedia of Type Strains, Phase I: the one thousand microbial genomes (KMG-I) project.</title>
        <authorList>
            <person name="Kyrpides N."/>
        </authorList>
    </citation>
    <scope>NUCLEOTIDE SEQUENCE [LARGE SCALE GENOMIC DNA]</scope>
    <source>
        <strain evidence="17 18">DSM 6562</strain>
    </source>
</reference>
<dbReference type="Proteomes" id="UP000323166">
    <property type="component" value="Unassembled WGS sequence"/>
</dbReference>
<dbReference type="FunFam" id="3.40.50.450:FF:000001">
    <property type="entry name" value="ATP-dependent 6-phosphofructokinase"/>
    <property type="match status" value="1"/>
</dbReference>
<evidence type="ECO:0000256" key="15">
    <source>
        <dbReference type="HAMAP-Rule" id="MF_00339"/>
    </source>
</evidence>
<organism evidence="17 18">
    <name type="scientific">Desulfallas thermosapovorans DSM 6562</name>
    <dbReference type="NCBI Taxonomy" id="1121431"/>
    <lineage>
        <taxon>Bacteria</taxon>
        <taxon>Bacillati</taxon>
        <taxon>Bacillota</taxon>
        <taxon>Clostridia</taxon>
        <taxon>Eubacteriales</taxon>
        <taxon>Desulfallaceae</taxon>
        <taxon>Desulfallas</taxon>
    </lineage>
</organism>
<dbReference type="PANTHER" id="PTHR13697:SF4">
    <property type="entry name" value="ATP-DEPENDENT 6-PHOSPHOFRUCTOKINASE"/>
    <property type="match status" value="1"/>
</dbReference>
<dbReference type="InterPro" id="IPR022953">
    <property type="entry name" value="ATP_PFK"/>
</dbReference>
<evidence type="ECO:0000256" key="5">
    <source>
        <dbReference type="ARBA" id="ARBA00022490"/>
    </source>
</evidence>
<feature type="binding site" description="in other chain" evidence="15">
    <location>
        <position position="161"/>
    </location>
    <ligand>
        <name>ADP</name>
        <dbReference type="ChEBI" id="CHEBI:456216"/>
        <note>allosteric activator; ligand shared between dimeric partners</note>
    </ligand>
</feature>
<dbReference type="GO" id="GO:0006002">
    <property type="term" value="P:fructose 6-phosphate metabolic process"/>
    <property type="evidence" value="ECO:0007669"/>
    <property type="project" value="UniProtKB-UniRule"/>
</dbReference>
<feature type="active site" description="Proton acceptor" evidence="15">
    <location>
        <position position="134"/>
    </location>
</feature>
<comment type="caution">
    <text evidence="17">The sequence shown here is derived from an EMBL/GenBank/DDBJ whole genome shotgun (WGS) entry which is preliminary data.</text>
</comment>
<dbReference type="PRINTS" id="PR00476">
    <property type="entry name" value="PHFRCTKINASE"/>
</dbReference>
<dbReference type="InterPro" id="IPR015912">
    <property type="entry name" value="Phosphofructokinase_CS"/>
</dbReference>
<evidence type="ECO:0000256" key="14">
    <source>
        <dbReference type="ARBA" id="ARBA00048070"/>
    </source>
</evidence>
<proteinExistence type="inferred from homology"/>
<dbReference type="NCBIfam" id="TIGR02482">
    <property type="entry name" value="PFKA_ATP"/>
    <property type="match status" value="1"/>
</dbReference>
<evidence type="ECO:0000256" key="12">
    <source>
        <dbReference type="ARBA" id="ARBA00022842"/>
    </source>
</evidence>
<dbReference type="EC" id="2.7.1.11" evidence="15"/>
<keyword evidence="9 15" id="KW-0547">Nucleotide-binding</keyword>
<keyword evidence="11 15" id="KW-0067">ATP-binding</keyword>
<comment type="similarity">
    <text evidence="15">Belongs to the phosphofructokinase type A (PFKA) family. ATP-dependent PFK group I subfamily. Prokaryotic clade 'B1' sub-subfamily.</text>
</comment>
<protein>
    <recommendedName>
        <fullName evidence="15">ATP-dependent 6-phosphofructokinase</fullName>
        <shortName evidence="15">ATP-PFK</shortName>
        <shortName evidence="15">Phosphofructokinase</shortName>
        <ecNumber evidence="15">2.7.1.11</ecNumber>
    </recommendedName>
    <alternativeName>
        <fullName evidence="15">Phosphohexokinase</fullName>
    </alternativeName>
</protein>
<feature type="binding site" evidence="15">
    <location>
        <position position="17"/>
    </location>
    <ligand>
        <name>ATP</name>
        <dbReference type="ChEBI" id="CHEBI:30616"/>
    </ligand>
</feature>
<dbReference type="InterPro" id="IPR012828">
    <property type="entry name" value="PFKA_ATP_prok"/>
</dbReference>
<feature type="binding site" description="in other chain" evidence="15">
    <location>
        <begin position="132"/>
        <end position="134"/>
    </location>
    <ligand>
        <name>substrate</name>
        <note>ligand shared between dimeric partners</note>
    </ligand>
</feature>
<feature type="binding site" evidence="15">
    <location>
        <position position="250"/>
    </location>
    <ligand>
        <name>substrate</name>
        <note>ligand shared between dimeric partners</note>
    </ligand>
</feature>
<gene>
    <name evidence="15" type="primary">pfkA</name>
    <name evidence="17" type="ORF">LX24_01198</name>
</gene>
<dbReference type="InterPro" id="IPR000023">
    <property type="entry name" value="Phosphofructokinase_dom"/>
</dbReference>
<dbReference type="FunFam" id="3.40.50.460:FF:000002">
    <property type="entry name" value="ATP-dependent 6-phosphofructokinase"/>
    <property type="match status" value="1"/>
</dbReference>
<keyword evidence="5 15" id="KW-0963">Cytoplasm</keyword>
<sequence>MKEVAAVQRIAVLTSGGDSPGMNAAIRAVVRKAIFHGLEVIGIQRGFGGFIEADMGPMNLSSVADIIHRGGTILRTARSEEFKTPEGRAKAFANVQRFGIQGLVVIGGDGSFRGADIFNSEYNLPVVGVPGTIDNDITGTEYSIGFDTAINTVVEAINKIRDTATSHERTFILEVMGRESGYIALMAGLAGGAESILIPELRHSMDEVCEKLVRGYKRGKLHSIIIVAEGAASGLEVGRQIREKTGLETKVTILGHLQRGGTPTAFDRILASRMGAKAVEILMDGCRKQMVGMVGGNIVAGPLDNAFKGKRPIEMDIFNLANILSI</sequence>
<keyword evidence="6 15" id="KW-0021">Allosteric enzyme</keyword>
<evidence type="ECO:0000256" key="13">
    <source>
        <dbReference type="ARBA" id="ARBA00023152"/>
    </source>
</evidence>
<keyword evidence="12 15" id="KW-0460">Magnesium</keyword>
<keyword evidence="7 15" id="KW-0808">Transferase</keyword>
<dbReference type="GO" id="GO:0046872">
    <property type="term" value="F:metal ion binding"/>
    <property type="evidence" value="ECO:0007669"/>
    <property type="project" value="UniProtKB-KW"/>
</dbReference>
<dbReference type="GO" id="GO:0070095">
    <property type="term" value="F:fructose-6-phosphate binding"/>
    <property type="evidence" value="ECO:0007669"/>
    <property type="project" value="TreeGrafter"/>
</dbReference>
<dbReference type="PIRSF" id="PIRSF000532">
    <property type="entry name" value="ATP_PFK_prok"/>
    <property type="match status" value="1"/>
</dbReference>
<feature type="binding site" description="in other chain" evidence="15">
    <location>
        <begin position="220"/>
        <end position="222"/>
    </location>
    <ligand>
        <name>ADP</name>
        <dbReference type="ChEBI" id="CHEBI:456216"/>
        <note>allosteric activator; ligand shared between dimeric partners</note>
    </ligand>
</feature>
<evidence type="ECO:0000256" key="1">
    <source>
        <dbReference type="ARBA" id="ARBA00001946"/>
    </source>
</evidence>
<feature type="binding site" evidence="15">
    <location>
        <begin position="27"/>
        <end position="31"/>
    </location>
    <ligand>
        <name>ADP</name>
        <dbReference type="ChEBI" id="CHEBI:456216"/>
        <note>allosteric activator; ligand shared between dimeric partners</note>
    </ligand>
</feature>
<dbReference type="UniPathway" id="UPA00109">
    <property type="reaction ID" value="UER00182"/>
</dbReference>
<dbReference type="HAMAP" id="MF_00339">
    <property type="entry name" value="Phosphofructokinase_I_B1"/>
    <property type="match status" value="1"/>
</dbReference>
<dbReference type="GO" id="GO:0003872">
    <property type="term" value="F:6-phosphofructokinase activity"/>
    <property type="evidence" value="ECO:0007669"/>
    <property type="project" value="UniProtKB-UniRule"/>
</dbReference>
<feature type="binding site" evidence="15">
    <location>
        <position position="109"/>
    </location>
    <ligand>
        <name>Mg(2+)</name>
        <dbReference type="ChEBI" id="CHEBI:18420"/>
        <note>catalytic</note>
    </ligand>
</feature>